<comment type="caution">
    <text evidence="1">The sequence shown here is derived from an EMBL/GenBank/DDBJ whole genome shotgun (WGS) entry which is preliminary data.</text>
</comment>
<reference evidence="1 2" key="1">
    <citation type="submission" date="2013-05" db="EMBL/GenBank/DDBJ databases">
        <authorList>
            <person name="Strain E.A."/>
            <person name="Brown E."/>
            <person name="Allard M.W."/>
            <person name="Luo Y.L."/>
        </authorList>
    </citation>
    <scope>NUCLEOTIDE SEQUENCE [LARGE SCALE GENOMIC DNA]</scope>
    <source>
        <strain evidence="1 2">TS-15</strain>
    </source>
</reference>
<name>S9SKG3_PAEAL</name>
<accession>S9SKG3</accession>
<dbReference type="Proteomes" id="UP000015344">
    <property type="component" value="Unassembled WGS sequence"/>
</dbReference>
<evidence type="ECO:0000313" key="2">
    <source>
        <dbReference type="Proteomes" id="UP000015344"/>
    </source>
</evidence>
<evidence type="ECO:0000313" key="1">
    <source>
        <dbReference type="EMBL" id="EPY06282.1"/>
    </source>
</evidence>
<dbReference type="EMBL" id="ATMT01000056">
    <property type="protein sequence ID" value="EPY06282.1"/>
    <property type="molecule type" value="Genomic_DNA"/>
</dbReference>
<gene>
    <name evidence="1" type="ORF">PAALTS15_16241</name>
</gene>
<proteinExistence type="predicted"/>
<dbReference type="eggNOG" id="ENOG5032WXK">
    <property type="taxonomic scope" value="Bacteria"/>
</dbReference>
<protein>
    <submittedName>
        <fullName evidence="1">Uncharacterized protein</fullName>
    </submittedName>
</protein>
<sequence length="171" mass="19881">MKVWRKHPDPNNKYGATFTLGESDTDLPRNAIISVTRGEKFDFIRIIINGIVNEFVKKQLTKNENLIYAKLSGQLQGGIGQTVTIWRDKESMNRFRAKGAHRFAKRFFSWVFYGGKVEAYFLTWRIKEIPTEIEIEKTIKEYGRYFVGGKLVRQSKQPNSTLEVESVGRNR</sequence>
<dbReference type="RefSeq" id="WP_021260559.1">
    <property type="nucleotide sequence ID" value="NZ_ATMT01000056.1"/>
</dbReference>
<organism evidence="1 2">
    <name type="scientific">Paenibacillus alvei TS-15</name>
    <dbReference type="NCBI Taxonomy" id="1117108"/>
    <lineage>
        <taxon>Bacteria</taxon>
        <taxon>Bacillati</taxon>
        <taxon>Bacillota</taxon>
        <taxon>Bacilli</taxon>
        <taxon>Bacillales</taxon>
        <taxon>Paenibacillaceae</taxon>
        <taxon>Paenibacillus</taxon>
    </lineage>
</organism>
<dbReference type="AlphaFoldDB" id="S9SKG3"/>